<comment type="caution">
    <text evidence="2">The sequence shown here is derived from an EMBL/GenBank/DDBJ whole genome shotgun (WGS) entry which is preliminary data.</text>
</comment>
<evidence type="ECO:0000313" key="2">
    <source>
        <dbReference type="EMBL" id="KAA0912103.1"/>
    </source>
</evidence>
<feature type="domain" description="AB hydrolase-1" evidence="1">
    <location>
        <begin position="113"/>
        <end position="165"/>
    </location>
</feature>
<evidence type="ECO:0000259" key="1">
    <source>
        <dbReference type="Pfam" id="PF00561"/>
    </source>
</evidence>
<keyword evidence="3" id="KW-1185">Reference proteome</keyword>
<dbReference type="InterPro" id="IPR000073">
    <property type="entry name" value="AB_hydrolase_1"/>
</dbReference>
<proteinExistence type="predicted"/>
<keyword evidence="2" id="KW-0378">Hydrolase</keyword>
<dbReference type="Pfam" id="PF00561">
    <property type="entry name" value="Abhydrolase_1"/>
    <property type="match status" value="1"/>
</dbReference>
<protein>
    <submittedName>
        <fullName evidence="2">Alpha/beta hydrolase</fullName>
    </submittedName>
</protein>
<dbReference type="RefSeq" id="WP_111367051.1">
    <property type="nucleotide sequence ID" value="NZ_VINQ01000016.1"/>
</dbReference>
<dbReference type="Proteomes" id="UP000325291">
    <property type="component" value="Unassembled WGS sequence"/>
</dbReference>
<organism evidence="2 3">
    <name type="scientific">Aquicoccus porphyridii</name>
    <dbReference type="NCBI Taxonomy" id="1852029"/>
    <lineage>
        <taxon>Bacteria</taxon>
        <taxon>Pseudomonadati</taxon>
        <taxon>Pseudomonadota</taxon>
        <taxon>Alphaproteobacteria</taxon>
        <taxon>Rhodobacterales</taxon>
        <taxon>Paracoccaceae</taxon>
        <taxon>Aquicoccus</taxon>
    </lineage>
</organism>
<name>A0A5A9Z4I2_9RHOB</name>
<dbReference type="AlphaFoldDB" id="A0A5A9Z4I2"/>
<dbReference type="InterPro" id="IPR029058">
    <property type="entry name" value="AB_hydrolase_fold"/>
</dbReference>
<reference evidence="2 3" key="1">
    <citation type="submission" date="2019-07" db="EMBL/GenBank/DDBJ databases">
        <title>Aquicoccus porphyridii gen. nov., sp. nov., isolated from a small marine red alga, Porphyridium marinum.</title>
        <authorList>
            <person name="Liu L."/>
        </authorList>
    </citation>
    <scope>NUCLEOTIDE SEQUENCE [LARGE SCALE GENOMIC DNA]</scope>
    <source>
        <strain evidence="2 3">L1 8-17</strain>
    </source>
</reference>
<dbReference type="Gene3D" id="3.40.50.1820">
    <property type="entry name" value="alpha/beta hydrolase"/>
    <property type="match status" value="1"/>
</dbReference>
<sequence>MPVIRVNCDDAGLVLHREAGSADAALARAARESAGPVIVMVHGFSFRPGYGAHCPHEHILSMEDGPSWKAKSWPRGLGFGSGMADEGLGLALGWEARGTIWDAYRRAAIAGRALARAVRIIRAATPGREVHAIGHSLGARVVMRAMAQLEPGTVRRAILLNPAEFRGAAEAALARGAGPGAEVIAVTGRENAGFDMMLERLVGPVRRGRLRPGDRVLGRAPLDGPGQVTLRLDRSEVVARLAALGHPLGEKRPAVCHWSPYLRRGALPLYAALMRQPEAIALDKLRVAAPRAASEVAPVTWRPLLALLPMGRNAPS</sequence>
<accession>A0A5A9Z4I2</accession>
<evidence type="ECO:0000313" key="3">
    <source>
        <dbReference type="Proteomes" id="UP000325291"/>
    </source>
</evidence>
<dbReference type="GO" id="GO:0016787">
    <property type="term" value="F:hydrolase activity"/>
    <property type="evidence" value="ECO:0007669"/>
    <property type="project" value="UniProtKB-KW"/>
</dbReference>
<dbReference type="SUPFAM" id="SSF53474">
    <property type="entry name" value="alpha/beta-Hydrolases"/>
    <property type="match status" value="1"/>
</dbReference>
<dbReference type="EMBL" id="VINQ01000016">
    <property type="protein sequence ID" value="KAA0912103.1"/>
    <property type="molecule type" value="Genomic_DNA"/>
</dbReference>
<gene>
    <name evidence="2" type="ORF">FLO80_16990</name>
</gene>